<dbReference type="SUPFAM" id="SSF53092">
    <property type="entry name" value="Creatinase/prolidase N-terminal domain"/>
    <property type="match status" value="1"/>
</dbReference>
<evidence type="ECO:0000313" key="6">
    <source>
        <dbReference type="Proteomes" id="UP001206821"/>
    </source>
</evidence>
<dbReference type="InterPro" id="IPR029149">
    <property type="entry name" value="Creatin/AminoP/Spt16_N"/>
</dbReference>
<dbReference type="PROSITE" id="PS00491">
    <property type="entry name" value="PROLINE_PEPTIDASE"/>
    <property type="match status" value="1"/>
</dbReference>
<proteinExistence type="predicted"/>
<evidence type="ECO:0000313" key="5">
    <source>
        <dbReference type="EMBL" id="MCT4795571.1"/>
    </source>
</evidence>
<dbReference type="Proteomes" id="UP001206821">
    <property type="component" value="Unassembled WGS sequence"/>
</dbReference>
<sequence length="356" mass="38475">MIERVSKLQRELAANGIDGLLVTKRENIRYLSGFTGSSGVVLITPESASFITDFRYTEQAASQVKGYSIVELKTSLVKSVAEIAAHESVKRLGIEQDDMTVGSYRTYEKEVTAELVETSGIVEKLRLIKDEAELKIMKEAAAIADAAFEHIQTFIRPGRTEKEVANELEMFMRGQGADSSSFDMIVASGWRSALPHGVASDKVIEAGELVTLDFGAYYKGYCSDITRTLAVGDISDELRNIYDTVLKAQLAGVAGTKAGISGIEADALTRDVIKDAGYGEYFGHSTGHGLGMEVHEAPGLSFRSETILEPGMVVTIEPGIYIAGVGGCRIEDDVVITEDGCVRLTQSPKELITIEA</sequence>
<dbReference type="CDD" id="cd01092">
    <property type="entry name" value="APP-like"/>
    <property type="match status" value="1"/>
</dbReference>
<gene>
    <name evidence="5" type="ORF">NQG31_08435</name>
</gene>
<dbReference type="InterPro" id="IPR001131">
    <property type="entry name" value="Peptidase_M24B_aminopep-P_CS"/>
</dbReference>
<dbReference type="Gene3D" id="3.40.350.10">
    <property type="entry name" value="Creatinase/prolidase N-terminal domain"/>
    <property type="match status" value="1"/>
</dbReference>
<dbReference type="EMBL" id="JANIEK010000029">
    <property type="protein sequence ID" value="MCT4795571.1"/>
    <property type="molecule type" value="Genomic_DNA"/>
</dbReference>
<keyword evidence="2" id="KW-0378">Hydrolase</keyword>
<evidence type="ECO:0000259" key="3">
    <source>
        <dbReference type="Pfam" id="PF00557"/>
    </source>
</evidence>
<reference evidence="5 6" key="1">
    <citation type="submission" date="2022-07" db="EMBL/GenBank/DDBJ databases">
        <title>Genomic and pangenome structural analysis of the polyextremophile Exiguobacterium.</title>
        <authorList>
            <person name="Shen L."/>
        </authorList>
    </citation>
    <scope>NUCLEOTIDE SEQUENCE [LARGE SCALE GENOMIC DNA]</scope>
    <source>
        <strain evidence="5 6">12_1</strain>
    </source>
</reference>
<name>A0ABT2L131_9BACL</name>
<organism evidence="5 6">
    <name type="scientific">Exiguobacterium alkaliphilum</name>
    <dbReference type="NCBI Taxonomy" id="1428684"/>
    <lineage>
        <taxon>Bacteria</taxon>
        <taxon>Bacillati</taxon>
        <taxon>Bacillota</taxon>
        <taxon>Bacilli</taxon>
        <taxon>Bacillales</taxon>
        <taxon>Bacillales Family XII. Incertae Sedis</taxon>
        <taxon>Exiguobacterium</taxon>
    </lineage>
</organism>
<dbReference type="InterPro" id="IPR000587">
    <property type="entry name" value="Creatinase_N"/>
</dbReference>
<dbReference type="InterPro" id="IPR001714">
    <property type="entry name" value="Pept_M24_MAP"/>
</dbReference>
<dbReference type="PANTHER" id="PTHR46112">
    <property type="entry name" value="AMINOPEPTIDASE"/>
    <property type="match status" value="1"/>
</dbReference>
<dbReference type="InterPro" id="IPR000994">
    <property type="entry name" value="Pept_M24"/>
</dbReference>
<dbReference type="InterPro" id="IPR050659">
    <property type="entry name" value="Peptidase_M24B"/>
</dbReference>
<feature type="domain" description="Peptidase M24" evidence="3">
    <location>
        <begin position="136"/>
        <end position="338"/>
    </location>
</feature>
<keyword evidence="1" id="KW-0479">Metal-binding</keyword>
<dbReference type="Gene3D" id="3.90.230.10">
    <property type="entry name" value="Creatinase/methionine aminopeptidase superfamily"/>
    <property type="match status" value="1"/>
</dbReference>
<keyword evidence="6" id="KW-1185">Reference proteome</keyword>
<dbReference type="SUPFAM" id="SSF55920">
    <property type="entry name" value="Creatinase/aminopeptidase"/>
    <property type="match status" value="1"/>
</dbReference>
<evidence type="ECO:0000256" key="1">
    <source>
        <dbReference type="ARBA" id="ARBA00022723"/>
    </source>
</evidence>
<accession>A0ABT2L131</accession>
<dbReference type="PRINTS" id="PR00599">
    <property type="entry name" value="MAPEPTIDASE"/>
</dbReference>
<feature type="domain" description="Creatinase N-terminal" evidence="4">
    <location>
        <begin position="4"/>
        <end position="128"/>
    </location>
</feature>
<comment type="caution">
    <text evidence="5">The sequence shown here is derived from an EMBL/GenBank/DDBJ whole genome shotgun (WGS) entry which is preliminary data.</text>
</comment>
<dbReference type="Pfam" id="PF00557">
    <property type="entry name" value="Peptidase_M24"/>
    <property type="match status" value="1"/>
</dbReference>
<dbReference type="InterPro" id="IPR036005">
    <property type="entry name" value="Creatinase/aminopeptidase-like"/>
</dbReference>
<dbReference type="PANTHER" id="PTHR46112:SF3">
    <property type="entry name" value="AMINOPEPTIDASE YPDF"/>
    <property type="match status" value="1"/>
</dbReference>
<evidence type="ECO:0000259" key="4">
    <source>
        <dbReference type="Pfam" id="PF01321"/>
    </source>
</evidence>
<protein>
    <submittedName>
        <fullName evidence="5">Xaa-Pro peptidase family protein</fullName>
    </submittedName>
</protein>
<dbReference type="Pfam" id="PF01321">
    <property type="entry name" value="Creatinase_N"/>
    <property type="match status" value="1"/>
</dbReference>
<evidence type="ECO:0000256" key="2">
    <source>
        <dbReference type="ARBA" id="ARBA00022801"/>
    </source>
</evidence>